<proteinExistence type="predicted"/>
<sequence length="411" mass="45373">MKKSKLLQSADTVFSGEGVRGFLTAMLIFGVATGMANGVLNNFLHDILGISRAGRGVVEFPRELPGLLLFLIMGLLYRFNELRVMYFSLIVSFLGLLGLGFFGMNVVPAIVLIVLWSTGEHMMMPIRNSITMHLARPGKEGLAMGTVGSAGNAGQLAGYYLVPLIFLVIRHMGADLPETLPYRTTYLLGALILLGGIIMTAKMKNRDDHVKKQKIAFSRKFSRYYILEMFFGARKQVFLTFAPYVLIMNYGAKTEYIAFLYSLWSLGNIFLNPLLGRLMDKVGYKIILVADTVILFALCIVYGFSHLFFDHQTAFIIVSIAFVVDAMLFMAGMARAKYVKTLSDSKEEVTTALSAGISINHLISIIIAVAGGLLWESLGLEMLFSMAAFFGLGSFFYSVTLPPDRSVPVTE</sequence>
<evidence type="ECO:0000256" key="3">
    <source>
        <dbReference type="ARBA" id="ARBA00022475"/>
    </source>
</evidence>
<keyword evidence="9" id="KW-1185">Reference proteome</keyword>
<dbReference type="AlphaFoldDB" id="A0A841RFH8"/>
<name>A0A841RFH8_9SPIO</name>
<feature type="transmembrane region" description="Helical" evidence="7">
    <location>
        <begin position="21"/>
        <end position="40"/>
    </location>
</feature>
<dbReference type="Gene3D" id="1.20.1250.20">
    <property type="entry name" value="MFS general substrate transporter like domains"/>
    <property type="match status" value="2"/>
</dbReference>
<feature type="transmembrane region" description="Helical" evidence="7">
    <location>
        <begin position="314"/>
        <end position="331"/>
    </location>
</feature>
<gene>
    <name evidence="8" type="ORF">HNR50_003420</name>
</gene>
<dbReference type="SUPFAM" id="SSF103473">
    <property type="entry name" value="MFS general substrate transporter"/>
    <property type="match status" value="1"/>
</dbReference>
<dbReference type="RefSeq" id="WP_184747972.1">
    <property type="nucleotide sequence ID" value="NZ_JACHGJ010000007.1"/>
</dbReference>
<reference evidence="8 9" key="1">
    <citation type="submission" date="2020-08" db="EMBL/GenBank/DDBJ databases">
        <title>Genomic Encyclopedia of Type Strains, Phase IV (KMG-IV): sequencing the most valuable type-strain genomes for metagenomic binning, comparative biology and taxonomic classification.</title>
        <authorList>
            <person name="Goeker M."/>
        </authorList>
    </citation>
    <scope>NUCLEOTIDE SEQUENCE [LARGE SCALE GENOMIC DNA]</scope>
    <source>
        <strain evidence="8 9">DSM 2461</strain>
    </source>
</reference>
<feature type="transmembrane region" description="Helical" evidence="7">
    <location>
        <begin position="60"/>
        <end position="79"/>
    </location>
</feature>
<evidence type="ECO:0000313" key="8">
    <source>
        <dbReference type="EMBL" id="MBB6481740.1"/>
    </source>
</evidence>
<evidence type="ECO:0000256" key="5">
    <source>
        <dbReference type="ARBA" id="ARBA00022989"/>
    </source>
</evidence>
<evidence type="ECO:0000256" key="6">
    <source>
        <dbReference type="ARBA" id="ARBA00023136"/>
    </source>
</evidence>
<evidence type="ECO:0000256" key="4">
    <source>
        <dbReference type="ARBA" id="ARBA00022692"/>
    </source>
</evidence>
<keyword evidence="4 7" id="KW-0812">Transmembrane</keyword>
<protein>
    <submittedName>
        <fullName evidence="8">MFS family permease</fullName>
    </submittedName>
</protein>
<comment type="subcellular location">
    <subcellularLocation>
        <location evidence="1">Cell membrane</location>
        <topology evidence="1">Multi-pass membrane protein</topology>
    </subcellularLocation>
</comment>
<dbReference type="Proteomes" id="UP000587760">
    <property type="component" value="Unassembled WGS sequence"/>
</dbReference>
<feature type="transmembrane region" description="Helical" evidence="7">
    <location>
        <begin position="256"/>
        <end position="275"/>
    </location>
</feature>
<feature type="transmembrane region" description="Helical" evidence="7">
    <location>
        <begin position="380"/>
        <end position="399"/>
    </location>
</feature>
<feature type="transmembrane region" description="Helical" evidence="7">
    <location>
        <begin position="86"/>
        <end position="116"/>
    </location>
</feature>
<evidence type="ECO:0000313" key="9">
    <source>
        <dbReference type="Proteomes" id="UP000587760"/>
    </source>
</evidence>
<dbReference type="GO" id="GO:0005886">
    <property type="term" value="C:plasma membrane"/>
    <property type="evidence" value="ECO:0007669"/>
    <property type="project" value="UniProtKB-SubCell"/>
</dbReference>
<keyword evidence="2" id="KW-0813">Transport</keyword>
<keyword evidence="5 7" id="KW-1133">Transmembrane helix</keyword>
<dbReference type="EMBL" id="JACHGJ010000007">
    <property type="protein sequence ID" value="MBB6481740.1"/>
    <property type="molecule type" value="Genomic_DNA"/>
</dbReference>
<comment type="caution">
    <text evidence="8">The sequence shown here is derived from an EMBL/GenBank/DDBJ whole genome shotgun (WGS) entry which is preliminary data.</text>
</comment>
<evidence type="ECO:0000256" key="7">
    <source>
        <dbReference type="SAM" id="Phobius"/>
    </source>
</evidence>
<feature type="transmembrane region" description="Helical" evidence="7">
    <location>
        <begin position="224"/>
        <end position="244"/>
    </location>
</feature>
<feature type="transmembrane region" description="Helical" evidence="7">
    <location>
        <begin position="287"/>
        <end position="308"/>
    </location>
</feature>
<feature type="transmembrane region" description="Helical" evidence="7">
    <location>
        <begin position="352"/>
        <end position="374"/>
    </location>
</feature>
<keyword evidence="6 7" id="KW-0472">Membrane</keyword>
<dbReference type="InterPro" id="IPR050171">
    <property type="entry name" value="MFS_Transporters"/>
</dbReference>
<dbReference type="InterPro" id="IPR011701">
    <property type="entry name" value="MFS"/>
</dbReference>
<dbReference type="Pfam" id="PF07690">
    <property type="entry name" value="MFS_1"/>
    <property type="match status" value="1"/>
</dbReference>
<dbReference type="InterPro" id="IPR036259">
    <property type="entry name" value="MFS_trans_sf"/>
</dbReference>
<dbReference type="GO" id="GO:0022857">
    <property type="term" value="F:transmembrane transporter activity"/>
    <property type="evidence" value="ECO:0007669"/>
    <property type="project" value="InterPro"/>
</dbReference>
<organism evidence="8 9">
    <name type="scientific">Spirochaeta isovalerica</name>
    <dbReference type="NCBI Taxonomy" id="150"/>
    <lineage>
        <taxon>Bacteria</taxon>
        <taxon>Pseudomonadati</taxon>
        <taxon>Spirochaetota</taxon>
        <taxon>Spirochaetia</taxon>
        <taxon>Spirochaetales</taxon>
        <taxon>Spirochaetaceae</taxon>
        <taxon>Spirochaeta</taxon>
    </lineage>
</organism>
<dbReference type="PANTHER" id="PTHR23517">
    <property type="entry name" value="RESISTANCE PROTEIN MDTM, PUTATIVE-RELATED-RELATED"/>
    <property type="match status" value="1"/>
</dbReference>
<keyword evidence="3" id="KW-1003">Cell membrane</keyword>
<evidence type="ECO:0000256" key="2">
    <source>
        <dbReference type="ARBA" id="ARBA00022448"/>
    </source>
</evidence>
<accession>A0A841RFH8</accession>
<evidence type="ECO:0000256" key="1">
    <source>
        <dbReference type="ARBA" id="ARBA00004651"/>
    </source>
</evidence>
<feature type="transmembrane region" description="Helical" evidence="7">
    <location>
        <begin position="185"/>
        <end position="203"/>
    </location>
</feature>